<dbReference type="GO" id="GO:0006310">
    <property type="term" value="P:DNA recombination"/>
    <property type="evidence" value="ECO:0007669"/>
    <property type="project" value="UniProtKB-KW"/>
</dbReference>
<dbReference type="PANTHER" id="PTHR30349">
    <property type="entry name" value="PHAGE INTEGRASE-RELATED"/>
    <property type="match status" value="1"/>
</dbReference>
<dbReference type="Gene3D" id="1.10.443.10">
    <property type="entry name" value="Intergrase catalytic core"/>
    <property type="match status" value="1"/>
</dbReference>
<name>A0A1S1MD83_MYCCH</name>
<dbReference type="PANTHER" id="PTHR30349:SF41">
    <property type="entry name" value="INTEGRASE_RECOMBINASE PROTEIN MJ0367-RELATED"/>
    <property type="match status" value="1"/>
</dbReference>
<keyword evidence="2" id="KW-0238">DNA-binding</keyword>
<dbReference type="AlphaFoldDB" id="A0A1S1MD83"/>
<evidence type="ECO:0000313" key="5">
    <source>
        <dbReference type="EMBL" id="OHU80523.1"/>
    </source>
</evidence>
<evidence type="ECO:0000259" key="4">
    <source>
        <dbReference type="PROSITE" id="PS51898"/>
    </source>
</evidence>
<dbReference type="GO" id="GO:0015074">
    <property type="term" value="P:DNA integration"/>
    <property type="evidence" value="ECO:0007669"/>
    <property type="project" value="InterPro"/>
</dbReference>
<evidence type="ECO:0000256" key="3">
    <source>
        <dbReference type="ARBA" id="ARBA00023172"/>
    </source>
</evidence>
<dbReference type="InterPro" id="IPR011010">
    <property type="entry name" value="DNA_brk_join_enz"/>
</dbReference>
<reference evidence="5 6" key="1">
    <citation type="submission" date="2016-10" db="EMBL/GenBank/DDBJ databases">
        <title>Evaluation of Human, Veterinary and Environmental Mycobacterium chelonae Isolates by Core Genome Phylogenomic Analysis, Targeted Gene Comparison, and Anti-microbial Susceptibility Patterns: A Tale of Mistaken Identities.</title>
        <authorList>
            <person name="Fogelson S.B."/>
            <person name="Camus A.C."/>
            <person name="Lorenz W."/>
            <person name="Vasireddy R."/>
            <person name="Vasireddy S."/>
            <person name="Smith T."/>
            <person name="Brown-Elliott B.A."/>
            <person name="Wallace R.J.Jr."/>
            <person name="Hasan N.A."/>
            <person name="Reischl U."/>
            <person name="Sanchez S."/>
        </authorList>
    </citation>
    <scope>NUCLEOTIDE SEQUENCE [LARGE SCALE GENOMIC DNA]</scope>
    <source>
        <strain evidence="5 6">15518</strain>
    </source>
</reference>
<keyword evidence="3" id="KW-0233">DNA recombination</keyword>
<organism evidence="5 6">
    <name type="scientific">Mycobacteroides chelonae</name>
    <name type="common">Mycobacterium chelonae</name>
    <dbReference type="NCBI Taxonomy" id="1774"/>
    <lineage>
        <taxon>Bacteria</taxon>
        <taxon>Bacillati</taxon>
        <taxon>Actinomycetota</taxon>
        <taxon>Actinomycetes</taxon>
        <taxon>Mycobacteriales</taxon>
        <taxon>Mycobacteriaceae</taxon>
        <taxon>Mycobacteroides</taxon>
    </lineage>
</organism>
<dbReference type="PROSITE" id="PS51898">
    <property type="entry name" value="TYR_RECOMBINASE"/>
    <property type="match status" value="1"/>
</dbReference>
<dbReference type="CDD" id="cd00397">
    <property type="entry name" value="DNA_BRE_C"/>
    <property type="match status" value="1"/>
</dbReference>
<dbReference type="GO" id="GO:0003677">
    <property type="term" value="F:DNA binding"/>
    <property type="evidence" value="ECO:0007669"/>
    <property type="project" value="UniProtKB-KW"/>
</dbReference>
<evidence type="ECO:0000256" key="1">
    <source>
        <dbReference type="ARBA" id="ARBA00008857"/>
    </source>
</evidence>
<accession>A0A1S1MD83</accession>
<dbReference type="InterPro" id="IPR002104">
    <property type="entry name" value="Integrase_catalytic"/>
</dbReference>
<sequence>MLTLCRFQNVLSSPIESTPALAISRFLASERFGARTRYTYHGHLRGFFRWLAAEGGVDAMATLPQPRMPRGVPRPITDEELASVLALRMRRRTRVMILLAAYAGLRAHEIAKVRGQDVDLGARTVHVIGKGGHGAWIPLHPLLAEVAETMPRRGWWFPSHTVLGQPVRRESVTGTISKVFDRAGIHGATHRLRHWFGTSLVDSGADLRTAQTLLRHENLASTAIYTAVRDERRVEAVARLVVPGGARG</sequence>
<keyword evidence="6" id="KW-1185">Reference proteome</keyword>
<comment type="similarity">
    <text evidence="1">Belongs to the 'phage' integrase family.</text>
</comment>
<protein>
    <recommendedName>
        <fullName evidence="4">Tyr recombinase domain-containing protein</fullName>
    </recommendedName>
</protein>
<feature type="domain" description="Tyr recombinase" evidence="4">
    <location>
        <begin position="71"/>
        <end position="239"/>
    </location>
</feature>
<dbReference type="SUPFAM" id="SSF56349">
    <property type="entry name" value="DNA breaking-rejoining enzymes"/>
    <property type="match status" value="1"/>
</dbReference>
<dbReference type="InterPro" id="IPR013762">
    <property type="entry name" value="Integrase-like_cat_sf"/>
</dbReference>
<dbReference type="Proteomes" id="UP000179441">
    <property type="component" value="Unassembled WGS sequence"/>
</dbReference>
<comment type="caution">
    <text evidence="5">The sequence shown here is derived from an EMBL/GenBank/DDBJ whole genome shotgun (WGS) entry which is preliminary data.</text>
</comment>
<dbReference type="EMBL" id="MLIS01000001">
    <property type="protein sequence ID" value="OHU80523.1"/>
    <property type="molecule type" value="Genomic_DNA"/>
</dbReference>
<gene>
    <name evidence="5" type="ORF">BKG84_06025</name>
</gene>
<evidence type="ECO:0000256" key="2">
    <source>
        <dbReference type="ARBA" id="ARBA00023125"/>
    </source>
</evidence>
<proteinExistence type="inferred from homology"/>
<evidence type="ECO:0000313" key="6">
    <source>
        <dbReference type="Proteomes" id="UP000179441"/>
    </source>
</evidence>
<dbReference type="InterPro" id="IPR050090">
    <property type="entry name" value="Tyrosine_recombinase_XerCD"/>
</dbReference>
<dbReference type="Pfam" id="PF00589">
    <property type="entry name" value="Phage_integrase"/>
    <property type="match status" value="1"/>
</dbReference>